<feature type="compositionally biased region" description="Basic residues" evidence="1">
    <location>
        <begin position="49"/>
        <end position="60"/>
    </location>
</feature>
<gene>
    <name evidence="2" type="ORF">DUNSADRAFT_151</name>
</gene>
<evidence type="ECO:0008006" key="4">
    <source>
        <dbReference type="Google" id="ProtNLM"/>
    </source>
</evidence>
<dbReference type="InterPro" id="IPR019399">
    <property type="entry name" value="Parkin_co-regulated_protein"/>
</dbReference>
<comment type="caution">
    <text evidence="2">The sequence shown here is derived from an EMBL/GenBank/DDBJ whole genome shotgun (WGS) entry which is preliminary data.</text>
</comment>
<organism evidence="2 3">
    <name type="scientific">Dunaliella salina</name>
    <name type="common">Green alga</name>
    <name type="synonym">Protococcus salinus</name>
    <dbReference type="NCBI Taxonomy" id="3046"/>
    <lineage>
        <taxon>Eukaryota</taxon>
        <taxon>Viridiplantae</taxon>
        <taxon>Chlorophyta</taxon>
        <taxon>core chlorophytes</taxon>
        <taxon>Chlorophyceae</taxon>
        <taxon>CS clade</taxon>
        <taxon>Chlamydomonadales</taxon>
        <taxon>Dunaliellaceae</taxon>
        <taxon>Dunaliella</taxon>
    </lineage>
</organism>
<dbReference type="EMBL" id="MU070435">
    <property type="protein sequence ID" value="KAF5827745.1"/>
    <property type="molecule type" value="Genomic_DNA"/>
</dbReference>
<dbReference type="Pfam" id="PF10274">
    <property type="entry name" value="ParcG"/>
    <property type="match status" value="1"/>
</dbReference>
<keyword evidence="3" id="KW-1185">Reference proteome</keyword>
<dbReference type="Proteomes" id="UP000815325">
    <property type="component" value="Unassembled WGS sequence"/>
</dbReference>
<accession>A0ABQ7FZG5</accession>
<evidence type="ECO:0000313" key="3">
    <source>
        <dbReference type="Proteomes" id="UP000815325"/>
    </source>
</evidence>
<evidence type="ECO:0000313" key="2">
    <source>
        <dbReference type="EMBL" id="KAF5827745.1"/>
    </source>
</evidence>
<reference evidence="2" key="1">
    <citation type="submission" date="2017-08" db="EMBL/GenBank/DDBJ databases">
        <authorList>
            <person name="Polle J.E."/>
            <person name="Barry K."/>
            <person name="Cushman J."/>
            <person name="Schmutz J."/>
            <person name="Tran D."/>
            <person name="Hathwaick L.T."/>
            <person name="Yim W.C."/>
            <person name="Jenkins J."/>
            <person name="Mckie-Krisberg Z.M."/>
            <person name="Prochnik S."/>
            <person name="Lindquist E."/>
            <person name="Dockter R.B."/>
            <person name="Adam C."/>
            <person name="Molina H."/>
            <person name="Bunkerborg J."/>
            <person name="Jin E."/>
            <person name="Buchheim M."/>
            <person name="Magnuson J."/>
        </authorList>
    </citation>
    <scope>NUCLEOTIDE SEQUENCE</scope>
    <source>
        <strain evidence="2">CCAP 19/18</strain>
    </source>
</reference>
<protein>
    <recommendedName>
        <fullName evidence="4">Encoded protein</fullName>
    </recommendedName>
</protein>
<proteinExistence type="predicted"/>
<feature type="region of interest" description="Disordered" evidence="1">
    <location>
        <begin position="41"/>
        <end position="60"/>
    </location>
</feature>
<sequence>MAPEAGRRRCHVCNVPVDKEYASMCSKVRAANAALANPHLLGEPAPEGHKRHPIKGRSSKKYHLSRLVDSTLDLLVQHGGKQALQGIKAAIPTYTYFDPKD</sequence>
<evidence type="ECO:0000256" key="1">
    <source>
        <dbReference type="SAM" id="MobiDB-lite"/>
    </source>
</evidence>
<name>A0ABQ7FZG5_DUNSA</name>